<dbReference type="AlphaFoldDB" id="A0A7C8BQX9"/>
<dbReference type="Pfam" id="PF00005">
    <property type="entry name" value="ABC_tran"/>
    <property type="match status" value="1"/>
</dbReference>
<keyword evidence="3" id="KW-0547">Nucleotide-binding</keyword>
<dbReference type="InterPro" id="IPR003439">
    <property type="entry name" value="ABC_transporter-like_ATP-bd"/>
</dbReference>
<evidence type="ECO:0000256" key="3">
    <source>
        <dbReference type="ARBA" id="ARBA00022741"/>
    </source>
</evidence>
<dbReference type="InterPro" id="IPR017871">
    <property type="entry name" value="ABC_transporter-like_CS"/>
</dbReference>
<dbReference type="GO" id="GO:0016887">
    <property type="term" value="F:ATP hydrolysis activity"/>
    <property type="evidence" value="ECO:0007669"/>
    <property type="project" value="InterPro"/>
</dbReference>
<dbReference type="Proteomes" id="UP000479639">
    <property type="component" value="Unassembled WGS sequence"/>
</dbReference>
<proteinExistence type="inferred from homology"/>
<dbReference type="SMART" id="SM00382">
    <property type="entry name" value="AAA"/>
    <property type="match status" value="1"/>
</dbReference>
<dbReference type="PANTHER" id="PTHR43335">
    <property type="entry name" value="ABC TRANSPORTER, ATP-BINDING PROTEIN"/>
    <property type="match status" value="1"/>
</dbReference>
<evidence type="ECO:0000256" key="4">
    <source>
        <dbReference type="ARBA" id="ARBA00022840"/>
    </source>
</evidence>
<keyword evidence="4 6" id="KW-0067">ATP-binding</keyword>
<evidence type="ECO:0000313" key="7">
    <source>
        <dbReference type="Proteomes" id="UP000479639"/>
    </source>
</evidence>
<dbReference type="PROSITE" id="PS00211">
    <property type="entry name" value="ABC_TRANSPORTER_1"/>
    <property type="match status" value="1"/>
</dbReference>
<name>A0A7C8BQX9_9ACTN</name>
<organism evidence="6 7">
    <name type="scientific">Adlercreutzia muris</name>
    <dbReference type="NCBI Taxonomy" id="1796610"/>
    <lineage>
        <taxon>Bacteria</taxon>
        <taxon>Bacillati</taxon>
        <taxon>Actinomycetota</taxon>
        <taxon>Coriobacteriia</taxon>
        <taxon>Eggerthellales</taxon>
        <taxon>Eggerthellaceae</taxon>
        <taxon>Adlercreutzia</taxon>
    </lineage>
</organism>
<feature type="domain" description="ABC transporter" evidence="5">
    <location>
        <begin position="4"/>
        <end position="231"/>
    </location>
</feature>
<sequence>MDALRCTDLTWAFRGKRAVDAVSLALQPGDIYGLVGRNGAGKSTLLKMIAGYLAPTAGTVEVFGEALGPCQTSPRIGCLIERPAINPALTGVQNVTVRAIAQGLPDPKEAAAEAVAAVGLGEASRDRAKGYSLGMKQRLGLALALVGRPDVLLLDEPFNGLDPEGVRLVRSLLVRLAEQRGTAIVVSSHVLDQLERMVTRYGVIRAGRLVAEMTAEEVEEACTDYLCVETADGPRALAVLERAFAEASFTVMPDEAIRVTGPVDGDAVGQALLAAAVPVRGLYTHTRDIEDYFVELMGGLGAVRQVPAPTEAAEGGENRG</sequence>
<dbReference type="InterPro" id="IPR027417">
    <property type="entry name" value="P-loop_NTPase"/>
</dbReference>
<keyword evidence="7" id="KW-1185">Reference proteome</keyword>
<comment type="similarity">
    <text evidence="1">Belongs to the ABC transporter superfamily.</text>
</comment>
<dbReference type="EMBL" id="WAJS01000016">
    <property type="protein sequence ID" value="KAB1648489.1"/>
    <property type="molecule type" value="Genomic_DNA"/>
</dbReference>
<evidence type="ECO:0000259" key="5">
    <source>
        <dbReference type="PROSITE" id="PS50893"/>
    </source>
</evidence>
<dbReference type="SUPFAM" id="SSF52540">
    <property type="entry name" value="P-loop containing nucleoside triphosphate hydrolases"/>
    <property type="match status" value="1"/>
</dbReference>
<dbReference type="PANTHER" id="PTHR43335:SF8">
    <property type="entry name" value="ABC TRANSPORTER, ATP-BINDING PROTEIN"/>
    <property type="match status" value="1"/>
</dbReference>
<keyword evidence="2" id="KW-0813">Transport</keyword>
<protein>
    <submittedName>
        <fullName evidence="6">ABC transporter ATP-binding protein</fullName>
    </submittedName>
</protein>
<evidence type="ECO:0000256" key="1">
    <source>
        <dbReference type="ARBA" id="ARBA00005417"/>
    </source>
</evidence>
<evidence type="ECO:0000256" key="2">
    <source>
        <dbReference type="ARBA" id="ARBA00022448"/>
    </source>
</evidence>
<dbReference type="RefSeq" id="WP_151430504.1">
    <property type="nucleotide sequence ID" value="NZ_JANJZI010000017.1"/>
</dbReference>
<evidence type="ECO:0000313" key="6">
    <source>
        <dbReference type="EMBL" id="KAB1648489.1"/>
    </source>
</evidence>
<comment type="caution">
    <text evidence="6">The sequence shown here is derived from an EMBL/GenBank/DDBJ whole genome shotgun (WGS) entry which is preliminary data.</text>
</comment>
<dbReference type="GO" id="GO:0005524">
    <property type="term" value="F:ATP binding"/>
    <property type="evidence" value="ECO:0007669"/>
    <property type="project" value="UniProtKB-KW"/>
</dbReference>
<dbReference type="Gene3D" id="3.40.50.300">
    <property type="entry name" value="P-loop containing nucleotide triphosphate hydrolases"/>
    <property type="match status" value="1"/>
</dbReference>
<reference evidence="6 7" key="1">
    <citation type="submission" date="2019-09" db="EMBL/GenBank/DDBJ databases">
        <title>Whole genome shotgun sequencing (WGS) of Ellagibacter isourolithinifaciens DSM 104140(T) and Adlercreutzia muris DSM 29508(T).</title>
        <authorList>
            <person name="Stoll D.A."/>
            <person name="Danylec N."/>
            <person name="Huch M."/>
        </authorList>
    </citation>
    <scope>NUCLEOTIDE SEQUENCE [LARGE SCALE GENOMIC DNA]</scope>
    <source>
        <strain evidence="6 7">DSM 29508</strain>
    </source>
</reference>
<dbReference type="PROSITE" id="PS50893">
    <property type="entry name" value="ABC_TRANSPORTER_2"/>
    <property type="match status" value="1"/>
</dbReference>
<accession>A0A7C8BQX9</accession>
<gene>
    <name evidence="6" type="ORF">F8D48_06250</name>
</gene>
<dbReference type="InterPro" id="IPR003593">
    <property type="entry name" value="AAA+_ATPase"/>
</dbReference>